<sequence length="34" mass="3600">MAGSIKGITIEIDGDTKKLSQALEAPTKASRQLK</sequence>
<name>J9G3C6_9ZZZZ</name>
<organism evidence="1">
    <name type="scientific">gut metagenome</name>
    <dbReference type="NCBI Taxonomy" id="749906"/>
    <lineage>
        <taxon>unclassified sequences</taxon>
        <taxon>metagenomes</taxon>
        <taxon>organismal metagenomes</taxon>
    </lineage>
</organism>
<feature type="non-terminal residue" evidence="1">
    <location>
        <position position="34"/>
    </location>
</feature>
<proteinExistence type="predicted"/>
<accession>J9G3C6</accession>
<gene>
    <name evidence="1" type="ORF">EVA_10185</name>
</gene>
<reference evidence="1" key="1">
    <citation type="journal article" date="2012" name="PLoS ONE">
        <title>Gene sets for utilization of primary and secondary nutrition supplies in the distal gut of endangered iberian lynx.</title>
        <authorList>
            <person name="Alcaide M."/>
            <person name="Messina E."/>
            <person name="Richter M."/>
            <person name="Bargiela R."/>
            <person name="Peplies J."/>
            <person name="Huws S.A."/>
            <person name="Newbold C.J."/>
            <person name="Golyshin P.N."/>
            <person name="Simon M.A."/>
            <person name="Lopez G."/>
            <person name="Yakimov M.M."/>
            <person name="Ferrer M."/>
        </authorList>
    </citation>
    <scope>NUCLEOTIDE SEQUENCE</scope>
</reference>
<evidence type="ECO:0000313" key="1">
    <source>
        <dbReference type="EMBL" id="EJX01712.1"/>
    </source>
</evidence>
<protein>
    <submittedName>
        <fullName evidence="1">Uncharacterized protein</fullName>
    </submittedName>
</protein>
<dbReference type="AlphaFoldDB" id="J9G3C6"/>
<dbReference type="EMBL" id="AMCI01002849">
    <property type="protein sequence ID" value="EJX01712.1"/>
    <property type="molecule type" value="Genomic_DNA"/>
</dbReference>
<comment type="caution">
    <text evidence="1">The sequence shown here is derived from an EMBL/GenBank/DDBJ whole genome shotgun (WGS) entry which is preliminary data.</text>
</comment>